<evidence type="ECO:0000259" key="8">
    <source>
        <dbReference type="Pfam" id="PF08335"/>
    </source>
</evidence>
<dbReference type="EC" id="2.7.7.42" evidence="9"/>
<evidence type="ECO:0000256" key="3">
    <source>
        <dbReference type="ARBA" id="ARBA00022741"/>
    </source>
</evidence>
<organism evidence="9 10">
    <name type="scientific">Sphingomicrobium sediminis</name>
    <dbReference type="NCBI Taxonomy" id="2950949"/>
    <lineage>
        <taxon>Bacteria</taxon>
        <taxon>Pseudomonadati</taxon>
        <taxon>Pseudomonadota</taxon>
        <taxon>Alphaproteobacteria</taxon>
        <taxon>Sphingomonadales</taxon>
        <taxon>Sphingomonadaceae</taxon>
        <taxon>Sphingomicrobium</taxon>
    </lineage>
</organism>
<dbReference type="SUPFAM" id="SSF81593">
    <property type="entry name" value="Nucleotidyltransferase substrate binding subunit/domain"/>
    <property type="match status" value="2"/>
</dbReference>
<evidence type="ECO:0000259" key="7">
    <source>
        <dbReference type="Pfam" id="PF03710"/>
    </source>
</evidence>
<keyword evidence="10" id="KW-1185">Reference proteome</keyword>
<dbReference type="SUPFAM" id="SSF81301">
    <property type="entry name" value="Nucleotidyltransferase"/>
    <property type="match status" value="2"/>
</dbReference>
<dbReference type="Proteomes" id="UP001155128">
    <property type="component" value="Unassembled WGS sequence"/>
</dbReference>
<dbReference type="EC" id="2.7.7.89" evidence="9"/>
<comment type="caution">
    <text evidence="9">The sequence shown here is derived from an EMBL/GenBank/DDBJ whole genome shotgun (WGS) entry which is preliminary data.</text>
</comment>
<dbReference type="PANTHER" id="PTHR30621:SF0">
    <property type="entry name" value="BIFUNCTIONAL GLUTAMINE SYNTHETASE ADENYLYLTRANSFERASE_ADENYLYL-REMOVING ENZYME"/>
    <property type="match status" value="1"/>
</dbReference>
<dbReference type="Pfam" id="PF03710">
    <property type="entry name" value="GlnE"/>
    <property type="match status" value="2"/>
</dbReference>
<dbReference type="GO" id="GO:0005829">
    <property type="term" value="C:cytosol"/>
    <property type="evidence" value="ECO:0007669"/>
    <property type="project" value="TreeGrafter"/>
</dbReference>
<evidence type="ECO:0000256" key="2">
    <source>
        <dbReference type="ARBA" id="ARBA00022695"/>
    </source>
</evidence>
<dbReference type="InterPro" id="IPR005190">
    <property type="entry name" value="GlnE_rpt_dom"/>
</dbReference>
<dbReference type="AlphaFoldDB" id="A0A9X2EHE6"/>
<accession>A0A9X2EHE6</accession>
<evidence type="ECO:0000313" key="10">
    <source>
        <dbReference type="Proteomes" id="UP001155128"/>
    </source>
</evidence>
<feature type="domain" description="Glutamate-ammonia ligase adenylyltransferase repeated" evidence="7">
    <location>
        <begin position="502"/>
        <end position="737"/>
    </location>
</feature>
<dbReference type="InterPro" id="IPR023057">
    <property type="entry name" value="GlnE"/>
</dbReference>
<proteinExistence type="predicted"/>
<dbReference type="Gene3D" id="3.30.460.10">
    <property type="entry name" value="Beta Polymerase, domain 2"/>
    <property type="match status" value="2"/>
</dbReference>
<keyword evidence="1 9" id="KW-0808">Transferase</keyword>
<dbReference type="GO" id="GO:0016874">
    <property type="term" value="F:ligase activity"/>
    <property type="evidence" value="ECO:0007669"/>
    <property type="project" value="UniProtKB-KW"/>
</dbReference>
<dbReference type="NCBIfam" id="NF008292">
    <property type="entry name" value="PRK11072.1"/>
    <property type="match status" value="1"/>
</dbReference>
<gene>
    <name evidence="9" type="primary">glnE</name>
    <name evidence="9" type="ORF">NDO55_06880</name>
</gene>
<dbReference type="Gene3D" id="1.20.120.330">
    <property type="entry name" value="Nucleotidyltransferases domain 2"/>
    <property type="match status" value="2"/>
</dbReference>
<evidence type="ECO:0000256" key="4">
    <source>
        <dbReference type="ARBA" id="ARBA00022840"/>
    </source>
</evidence>
<evidence type="ECO:0000256" key="1">
    <source>
        <dbReference type="ARBA" id="ARBA00022679"/>
    </source>
</evidence>
<evidence type="ECO:0000256" key="6">
    <source>
        <dbReference type="ARBA" id="ARBA00023268"/>
    </source>
</evidence>
<dbReference type="GO" id="GO:0008882">
    <property type="term" value="F:[glutamate-ammonia-ligase] adenylyltransferase activity"/>
    <property type="evidence" value="ECO:0007669"/>
    <property type="project" value="UniProtKB-EC"/>
</dbReference>
<feature type="domain" description="Glutamate-ammonia ligase adenylyltransferase repeated" evidence="7">
    <location>
        <begin position="12"/>
        <end position="236"/>
    </location>
</feature>
<feature type="domain" description="PII-uridylyltransferase/Glutamine-synthetase adenylyltransferase" evidence="8">
    <location>
        <begin position="259"/>
        <end position="397"/>
    </location>
</feature>
<dbReference type="GO" id="GO:0047388">
    <property type="term" value="F:[glutamine synthetase]-adenylyl-L-tyrosine phosphorylase activity"/>
    <property type="evidence" value="ECO:0007669"/>
    <property type="project" value="UniProtKB-EC"/>
</dbReference>
<evidence type="ECO:0000313" key="9">
    <source>
        <dbReference type="EMBL" id="MCM8557541.1"/>
    </source>
</evidence>
<keyword evidence="9" id="KW-0436">Ligase</keyword>
<name>A0A9X2EHE6_9SPHN</name>
<evidence type="ECO:0000256" key="5">
    <source>
        <dbReference type="ARBA" id="ARBA00022842"/>
    </source>
</evidence>
<dbReference type="InterPro" id="IPR043519">
    <property type="entry name" value="NT_sf"/>
</dbReference>
<dbReference type="PANTHER" id="PTHR30621">
    <property type="entry name" value="GLUTAMINE SYNTHETASE ADENYLYLTRANSFERASE"/>
    <property type="match status" value="1"/>
</dbReference>
<dbReference type="EMBL" id="JAMSHT010000001">
    <property type="protein sequence ID" value="MCM8557541.1"/>
    <property type="molecule type" value="Genomic_DNA"/>
</dbReference>
<keyword evidence="2 9" id="KW-0548">Nucleotidyltransferase</keyword>
<keyword evidence="3" id="KW-0547">Nucleotide-binding</keyword>
<dbReference type="RefSeq" id="WP_252113687.1">
    <property type="nucleotide sequence ID" value="NZ_JAMSHT010000001.1"/>
</dbReference>
<dbReference type="Gene3D" id="1.20.120.1510">
    <property type="match status" value="1"/>
</dbReference>
<dbReference type="InterPro" id="IPR013546">
    <property type="entry name" value="PII_UdlTrfase/GS_AdlTrfase"/>
</dbReference>
<protein>
    <submittedName>
        <fullName evidence="9">Bifunctional [glutamate--ammonia ligase]-adenylyl-L-tyrosine phosphorylase/[glutamate--ammonia-ligase] adenylyltransferase</fullName>
        <ecNumber evidence="9">2.7.7.42</ecNumber>
        <ecNumber evidence="9">2.7.7.89</ecNumber>
    </submittedName>
</protein>
<sequence length="892" mass="95781">MDEFAANRRSALDRVAAHSPFLKGASMRNPAIVEIFAEEGSDAAVAAALEIGDEDVGRGLRLRRDALALAVALADLSDEWGLEQVTAALSEFADDAIDRALAAAIRKRVPDAPLEGITVLALGKLGSRELNYSSDVDLILLTDPARVPVREGGDPGESAVRIAREFVSLMQERRPEGYVARVDLRLRPASEVTPIAIPVGAAISHYESAALGWERAAFIRSRVAGGDRMLGATFLEAIQPFVWRRAIDFGVLDEIRGIAAQVRDHYASGQRFGPGFDLKRGRGGIREIEFFAQSLQMIHGGRDEALRAPATLDAIKALCEAGHLEEQDATILSDAYRALRTAEHRLQMVGDRQTHELPRDGDALDGAAQLAGASDGDAWLADLADHVEAVGQRFDKLVAEDRNRLPADPEALEASLGRMGLKDGASAARLIANWRTGRARSLRSEAAREAFEAMLPGMMQAIGEAPDPAHAFNRFADIVERVPSGINFFRLLEAEPRLARLLATLLSQSPALAQQLARRPGLIDGLLDKSAFDPVVSAAAFAARIEAAMEGLDYDVALDRARALINEKRFALGVQLIDDSADPLDVARGYAHVAEGAIRALAARTIAEFELAHGRHDGEGLAILGLGRLGGEALTHASDLDLIFLFDEPVSAQSDGPKPLGPTDYYNRLASRISSALSVPTAVGPLYEVDTRLRPQGANGPLAVSIGGFDAYQRGEAWTWEHMALCRARPLFGSEAAMDRIADVLAGIYGLDRDPAQVRADAATMRADMALHKPSAGPLDLKLGEGGLVDMEFAVHVTQLVTRDGLCPDLGDAVEALIEAGHAPASLGQDHALLTRMLVLQRLVAPDSASPARAARELVAKRLGADDWPSLLDAVDAARQRIREFWKGVRDA</sequence>
<dbReference type="CDD" id="cd05401">
    <property type="entry name" value="NT_GlnE_GlnD_like"/>
    <property type="match status" value="2"/>
</dbReference>
<dbReference type="GO" id="GO:0005524">
    <property type="term" value="F:ATP binding"/>
    <property type="evidence" value="ECO:0007669"/>
    <property type="project" value="UniProtKB-KW"/>
</dbReference>
<reference evidence="9" key="1">
    <citation type="submission" date="2022-06" db="EMBL/GenBank/DDBJ databases">
        <title>Sphingomicrobium sedimins sp. nov., a marine bacterium isolated from tidal flat.</title>
        <authorList>
            <person name="Kim C.-H."/>
            <person name="Yoo Y."/>
            <person name="Kim J.-J."/>
        </authorList>
    </citation>
    <scope>NUCLEOTIDE SEQUENCE</scope>
    <source>
        <strain evidence="9">GRR-S6-50</strain>
    </source>
</reference>
<keyword evidence="4" id="KW-0067">ATP-binding</keyword>
<dbReference type="GO" id="GO:0000820">
    <property type="term" value="P:regulation of glutamine family amino acid metabolic process"/>
    <property type="evidence" value="ECO:0007669"/>
    <property type="project" value="TreeGrafter"/>
</dbReference>
<dbReference type="Pfam" id="PF08335">
    <property type="entry name" value="GlnD_UR_UTase"/>
    <property type="match status" value="1"/>
</dbReference>
<keyword evidence="6" id="KW-0511">Multifunctional enzyme</keyword>
<keyword evidence="5" id="KW-0460">Magnesium</keyword>